<evidence type="ECO:0000313" key="3">
    <source>
        <dbReference type="Proteomes" id="UP000260823"/>
    </source>
</evidence>
<keyword evidence="3" id="KW-1185">Reference proteome</keyword>
<feature type="region of interest" description="Disordered" evidence="1">
    <location>
        <begin position="1"/>
        <end position="106"/>
    </location>
</feature>
<feature type="compositionally biased region" description="Low complexity" evidence="1">
    <location>
        <begin position="37"/>
        <end position="55"/>
    </location>
</feature>
<feature type="compositionally biased region" description="Basic and acidic residues" evidence="1">
    <location>
        <begin position="97"/>
        <end position="106"/>
    </location>
</feature>
<dbReference type="EMBL" id="QWDE01000001">
    <property type="protein sequence ID" value="RFZ85562.1"/>
    <property type="molecule type" value="Genomic_DNA"/>
</dbReference>
<reference evidence="2 3" key="1">
    <citation type="submission" date="2018-08" db="EMBL/GenBank/DDBJ databases">
        <title>Mucilaginibacter terrae sp. nov., isolated from manganese diggings.</title>
        <authorList>
            <person name="Huang Y."/>
            <person name="Zhou Z."/>
        </authorList>
    </citation>
    <scope>NUCLEOTIDE SEQUENCE [LARGE SCALE GENOMIC DNA]</scope>
    <source>
        <strain evidence="2 3">ZH6</strain>
    </source>
</reference>
<dbReference type="AlphaFoldDB" id="A0A3E2NX48"/>
<evidence type="ECO:0000256" key="1">
    <source>
        <dbReference type="SAM" id="MobiDB-lite"/>
    </source>
</evidence>
<dbReference type="Proteomes" id="UP000260823">
    <property type="component" value="Unassembled WGS sequence"/>
</dbReference>
<gene>
    <name evidence="2" type="ORF">DYU05_08185</name>
</gene>
<evidence type="ECO:0000313" key="2">
    <source>
        <dbReference type="EMBL" id="RFZ85562.1"/>
    </source>
</evidence>
<protein>
    <submittedName>
        <fullName evidence="2">Uncharacterized protein</fullName>
    </submittedName>
</protein>
<feature type="compositionally biased region" description="Low complexity" evidence="1">
    <location>
        <begin position="12"/>
        <end position="28"/>
    </location>
</feature>
<accession>A0A3E2NX48</accession>
<sequence>MLSNNLKLNIMENYENSPEYNPNYNPNETPEERQSENEGTGYGQQTEQEQQQGGNDASYSEQNDVTPPDAHEFPSEGVATKTDFVSRPHGRTTGRMVGHEPGTEGI</sequence>
<organism evidence="2 3">
    <name type="scientific">Mucilaginibacter terrenus</name>
    <dbReference type="NCBI Taxonomy" id="2482727"/>
    <lineage>
        <taxon>Bacteria</taxon>
        <taxon>Pseudomonadati</taxon>
        <taxon>Bacteroidota</taxon>
        <taxon>Sphingobacteriia</taxon>
        <taxon>Sphingobacteriales</taxon>
        <taxon>Sphingobacteriaceae</taxon>
        <taxon>Mucilaginibacter</taxon>
    </lineage>
</organism>
<proteinExistence type="predicted"/>
<comment type="caution">
    <text evidence="2">The sequence shown here is derived from an EMBL/GenBank/DDBJ whole genome shotgun (WGS) entry which is preliminary data.</text>
</comment>
<name>A0A3E2NX48_9SPHI</name>